<evidence type="ECO:0000313" key="11">
    <source>
        <dbReference type="Proteomes" id="UP000184080"/>
    </source>
</evidence>
<evidence type="ECO:0000256" key="1">
    <source>
        <dbReference type="ARBA" id="ARBA00012417"/>
    </source>
</evidence>
<dbReference type="Pfam" id="PF13177">
    <property type="entry name" value="DNA_pol3_delta2"/>
    <property type="match status" value="1"/>
</dbReference>
<dbReference type="STRING" id="1121298.SAMN05444401_3280"/>
<dbReference type="RefSeq" id="WP_178140729.1">
    <property type="nucleotide sequence ID" value="NZ_FQZO01000005.1"/>
</dbReference>
<proteinExistence type="predicted"/>
<protein>
    <recommendedName>
        <fullName evidence="2">DNA polymerase III subunit delta'</fullName>
        <ecNumber evidence="1">2.7.7.7</ecNumber>
    </recommendedName>
</protein>
<keyword evidence="11" id="KW-1185">Reference proteome</keyword>
<dbReference type="EMBL" id="FQZO01000005">
    <property type="protein sequence ID" value="SHJ51716.1"/>
    <property type="molecule type" value="Genomic_DNA"/>
</dbReference>
<dbReference type="InterPro" id="IPR015199">
    <property type="entry name" value="DNA_pol_III_delta_C"/>
</dbReference>
<dbReference type="GO" id="GO:0009360">
    <property type="term" value="C:DNA polymerase III complex"/>
    <property type="evidence" value="ECO:0007669"/>
    <property type="project" value="InterPro"/>
</dbReference>
<dbReference type="NCBIfam" id="NF004047">
    <property type="entry name" value="PRK05564.1"/>
    <property type="match status" value="1"/>
</dbReference>
<evidence type="ECO:0000256" key="8">
    <source>
        <dbReference type="SAM" id="Coils"/>
    </source>
</evidence>
<dbReference type="Pfam" id="PF09115">
    <property type="entry name" value="DNApol3-delta_C"/>
    <property type="match status" value="1"/>
</dbReference>
<dbReference type="Gene3D" id="3.40.50.300">
    <property type="entry name" value="P-loop containing nucleotide triphosphate hydrolases"/>
    <property type="match status" value="1"/>
</dbReference>
<evidence type="ECO:0000256" key="2">
    <source>
        <dbReference type="ARBA" id="ARBA00014363"/>
    </source>
</evidence>
<feature type="domain" description="DNA polymerase III delta subunit C-terminal" evidence="9">
    <location>
        <begin position="209"/>
        <end position="308"/>
    </location>
</feature>
<evidence type="ECO:0000256" key="6">
    <source>
        <dbReference type="ARBA" id="ARBA00022932"/>
    </source>
</evidence>
<feature type="coiled-coil region" evidence="8">
    <location>
        <begin position="208"/>
        <end position="235"/>
    </location>
</feature>
<keyword evidence="5" id="KW-0235">DNA replication</keyword>
<dbReference type="PANTHER" id="PTHR11669:SF8">
    <property type="entry name" value="DNA POLYMERASE III SUBUNIT DELTA"/>
    <property type="match status" value="1"/>
</dbReference>
<dbReference type="AlphaFoldDB" id="A0A1M6JYF5"/>
<evidence type="ECO:0000256" key="7">
    <source>
        <dbReference type="ARBA" id="ARBA00049244"/>
    </source>
</evidence>
<dbReference type="CDD" id="cd00009">
    <property type="entry name" value="AAA"/>
    <property type="match status" value="1"/>
</dbReference>
<keyword evidence="6" id="KW-0239">DNA-directed DNA polymerase</keyword>
<evidence type="ECO:0000256" key="3">
    <source>
        <dbReference type="ARBA" id="ARBA00022679"/>
    </source>
</evidence>
<name>A0A1M6JYF5_9CLOT</name>
<dbReference type="PANTHER" id="PTHR11669">
    <property type="entry name" value="REPLICATION FACTOR C / DNA POLYMERASE III GAMMA-TAU SUBUNIT"/>
    <property type="match status" value="1"/>
</dbReference>
<evidence type="ECO:0000256" key="5">
    <source>
        <dbReference type="ARBA" id="ARBA00022705"/>
    </source>
</evidence>
<dbReference type="InterPro" id="IPR027417">
    <property type="entry name" value="P-loop_NTPase"/>
</dbReference>
<keyword evidence="4" id="KW-0548">Nucleotidyltransferase</keyword>
<sequence>MDNFIGHDLVRSWVKAAVKSGALPHAHLITGQDGIGKSYLAREIAADILGVSPVKKYVDIIEYRTDKRSFGVDEVRDIIEEVNKKPFEGNKKVIIIYHGEKLTVQAQNAFLKTIEEPPKGIHIIITTDSSELLLDTIKSRCQIHKLLRLSKKQIKDFLRLHYPDLDEEMINLASAFSDGIPGRSEKFLKDEEFNNIRNITLKMLKDILTKDETLVIKYEQELAKYKNKEEDILNSLLSYIRDIMIYKDLENSKIIINRDKLEDVKQLSNMFSYSKLYELIEVINKSREAFFSNVSAAVTYDIMLLNMLEV</sequence>
<dbReference type="Gene3D" id="1.20.272.10">
    <property type="match status" value="1"/>
</dbReference>
<keyword evidence="3" id="KW-0808">Transferase</keyword>
<evidence type="ECO:0000256" key="4">
    <source>
        <dbReference type="ARBA" id="ARBA00022695"/>
    </source>
</evidence>
<evidence type="ECO:0000313" key="10">
    <source>
        <dbReference type="EMBL" id="SHJ51716.1"/>
    </source>
</evidence>
<evidence type="ECO:0000259" key="9">
    <source>
        <dbReference type="Pfam" id="PF09115"/>
    </source>
</evidence>
<dbReference type="InterPro" id="IPR050238">
    <property type="entry name" value="DNA_Rep/Repair_Clamp_Loader"/>
</dbReference>
<reference evidence="10 11" key="1">
    <citation type="submission" date="2016-11" db="EMBL/GenBank/DDBJ databases">
        <authorList>
            <person name="Jaros S."/>
            <person name="Januszkiewicz K."/>
            <person name="Wedrychowicz H."/>
        </authorList>
    </citation>
    <scope>NUCLEOTIDE SEQUENCE [LARGE SCALE GENOMIC DNA]</scope>
    <source>
        <strain evidence="10 11">DSM 21864</strain>
    </source>
</reference>
<dbReference type="SUPFAM" id="SSF52540">
    <property type="entry name" value="P-loop containing nucleoside triphosphate hydrolases"/>
    <property type="match status" value="1"/>
</dbReference>
<dbReference type="EC" id="2.7.7.7" evidence="1"/>
<dbReference type="GO" id="GO:0003887">
    <property type="term" value="F:DNA-directed DNA polymerase activity"/>
    <property type="evidence" value="ECO:0007669"/>
    <property type="project" value="UniProtKB-KW"/>
</dbReference>
<dbReference type="GO" id="GO:0006261">
    <property type="term" value="P:DNA-templated DNA replication"/>
    <property type="evidence" value="ECO:0007669"/>
    <property type="project" value="TreeGrafter"/>
</dbReference>
<comment type="catalytic activity">
    <reaction evidence="7">
        <text>DNA(n) + a 2'-deoxyribonucleoside 5'-triphosphate = DNA(n+1) + diphosphate</text>
        <dbReference type="Rhea" id="RHEA:22508"/>
        <dbReference type="Rhea" id="RHEA-COMP:17339"/>
        <dbReference type="Rhea" id="RHEA-COMP:17340"/>
        <dbReference type="ChEBI" id="CHEBI:33019"/>
        <dbReference type="ChEBI" id="CHEBI:61560"/>
        <dbReference type="ChEBI" id="CHEBI:173112"/>
        <dbReference type="EC" id="2.7.7.7"/>
    </reaction>
</comment>
<organism evidence="10 11">
    <name type="scientific">Clostridium amylolyticum</name>
    <dbReference type="NCBI Taxonomy" id="1121298"/>
    <lineage>
        <taxon>Bacteria</taxon>
        <taxon>Bacillati</taxon>
        <taxon>Bacillota</taxon>
        <taxon>Clostridia</taxon>
        <taxon>Eubacteriales</taxon>
        <taxon>Clostridiaceae</taxon>
        <taxon>Clostridium</taxon>
    </lineage>
</organism>
<accession>A0A1M6JYF5</accession>
<dbReference type="SUPFAM" id="SSF48019">
    <property type="entry name" value="post-AAA+ oligomerization domain-like"/>
    <property type="match status" value="1"/>
</dbReference>
<keyword evidence="8" id="KW-0175">Coiled coil</keyword>
<dbReference type="InterPro" id="IPR008921">
    <property type="entry name" value="DNA_pol3_clamp-load_cplx_C"/>
</dbReference>
<dbReference type="GO" id="GO:0003677">
    <property type="term" value="F:DNA binding"/>
    <property type="evidence" value="ECO:0007669"/>
    <property type="project" value="InterPro"/>
</dbReference>
<dbReference type="Proteomes" id="UP000184080">
    <property type="component" value="Unassembled WGS sequence"/>
</dbReference>
<gene>
    <name evidence="10" type="ORF">SAMN05444401_3280</name>
</gene>